<dbReference type="InterPro" id="IPR051446">
    <property type="entry name" value="HTH_trans_reg/aminotransferase"/>
</dbReference>
<dbReference type="GO" id="GO:0003700">
    <property type="term" value="F:DNA-binding transcription factor activity"/>
    <property type="evidence" value="ECO:0007669"/>
    <property type="project" value="InterPro"/>
</dbReference>
<dbReference type="InterPro" id="IPR015421">
    <property type="entry name" value="PyrdxlP-dep_Trfase_major"/>
</dbReference>
<dbReference type="SMART" id="SM00345">
    <property type="entry name" value="HTH_GNTR"/>
    <property type="match status" value="1"/>
</dbReference>
<dbReference type="InterPro" id="IPR004839">
    <property type="entry name" value="Aminotransferase_I/II_large"/>
</dbReference>
<dbReference type="PRINTS" id="PR00035">
    <property type="entry name" value="HTHGNTR"/>
</dbReference>
<dbReference type="InterPro" id="IPR015424">
    <property type="entry name" value="PyrdxlP-dep_Trfase"/>
</dbReference>
<keyword evidence="3" id="KW-0805">Transcription regulation</keyword>
<accession>A0AAU7UDA3</accession>
<dbReference type="SUPFAM" id="SSF53383">
    <property type="entry name" value="PLP-dependent transferases"/>
    <property type="match status" value="1"/>
</dbReference>
<dbReference type="InterPro" id="IPR036390">
    <property type="entry name" value="WH_DNA-bd_sf"/>
</dbReference>
<dbReference type="InterPro" id="IPR036388">
    <property type="entry name" value="WH-like_DNA-bd_sf"/>
</dbReference>
<keyword evidence="4" id="KW-0238">DNA-binding</keyword>
<protein>
    <submittedName>
        <fullName evidence="7">PLP-dependent aminotransferase family protein</fullName>
    </submittedName>
</protein>
<dbReference type="Pfam" id="PF00392">
    <property type="entry name" value="GntR"/>
    <property type="match status" value="1"/>
</dbReference>
<dbReference type="EMBL" id="CP158299">
    <property type="protein sequence ID" value="XBV86162.1"/>
    <property type="molecule type" value="Genomic_DNA"/>
</dbReference>
<dbReference type="Pfam" id="PF00155">
    <property type="entry name" value="Aminotran_1_2"/>
    <property type="match status" value="1"/>
</dbReference>
<dbReference type="SUPFAM" id="SSF46785">
    <property type="entry name" value="Winged helix' DNA-binding domain"/>
    <property type="match status" value="1"/>
</dbReference>
<dbReference type="KEGG" id="dsc:ABOD76_07620"/>
<dbReference type="PROSITE" id="PS50949">
    <property type="entry name" value="HTH_GNTR"/>
    <property type="match status" value="1"/>
</dbReference>
<dbReference type="InterPro" id="IPR000524">
    <property type="entry name" value="Tscrpt_reg_HTH_GntR"/>
</dbReference>
<reference evidence="7" key="1">
    <citation type="submission" date="2024-06" db="EMBL/GenBank/DDBJ databases">
        <title>Draft Genome Sequence of Deinococcus sonorensis Type Strain KR-87, a Biofilm Producing Representative of the Genus Deinococcus.</title>
        <authorList>
            <person name="Boren L.S."/>
            <person name="Grosso R.A."/>
            <person name="Hugenberg-Cox A.N."/>
            <person name="Hill J.T.E."/>
            <person name="Albert C.M."/>
            <person name="Tuohy J.M."/>
        </authorList>
    </citation>
    <scope>NUCLEOTIDE SEQUENCE</scope>
    <source>
        <strain evidence="7">KR-87</strain>
    </source>
</reference>
<dbReference type="CDD" id="cd00609">
    <property type="entry name" value="AAT_like"/>
    <property type="match status" value="1"/>
</dbReference>
<keyword evidence="2" id="KW-0663">Pyridoxal phosphate</keyword>
<dbReference type="GO" id="GO:0030170">
    <property type="term" value="F:pyridoxal phosphate binding"/>
    <property type="evidence" value="ECO:0007669"/>
    <property type="project" value="InterPro"/>
</dbReference>
<dbReference type="CDD" id="cd07377">
    <property type="entry name" value="WHTH_GntR"/>
    <property type="match status" value="1"/>
</dbReference>
<dbReference type="GO" id="GO:0003677">
    <property type="term" value="F:DNA binding"/>
    <property type="evidence" value="ECO:0007669"/>
    <property type="project" value="UniProtKB-KW"/>
</dbReference>
<dbReference type="Gene3D" id="3.40.640.10">
    <property type="entry name" value="Type I PLP-dependent aspartate aminotransferase-like (Major domain)"/>
    <property type="match status" value="1"/>
</dbReference>
<proteinExistence type="inferred from homology"/>
<keyword evidence="7" id="KW-0808">Transferase</keyword>
<dbReference type="RefSeq" id="WP_350244216.1">
    <property type="nucleotide sequence ID" value="NZ_CP158299.1"/>
</dbReference>
<evidence type="ECO:0000256" key="3">
    <source>
        <dbReference type="ARBA" id="ARBA00023015"/>
    </source>
</evidence>
<sequence length="481" mass="52229">MTQRKISPATLTHLLGRWPGRGAAYLNLARGIQQLILDGRLPLAAQLPSERALADALGLSRNTIKASYDVLRDDGFVQVRPGTRGVITLPPTASTPGVPLPPLTHPHLIDFAVAALPAPEGLIHQAFAHALTALPAYLPTHGYTPLGLPALREAVAARYAARGLPTSPDQIVVTFGAQHAFSLIVRTLTRPGDRVLVDQPTYPHALSTLRESACRVIPVALTPEGWDLPGFEAAARQTSPHLAYLIPDFHNPTGHLMPDGVRKQVMRVLRDTRSVIVIDETLAELALDVPPPVPFASHDRQAAVVSIGSMSKSFWGGLRLGWIRAPRDVAERLAAARSAMDLGTPVVEQLASAWLLQDPEQALQPRRDQLRQQRDVLATQLRDHFPEWTFRVPEGGLSLWVTLPQAVGPSVLAQAPRFGLRLTAGERFGQAGVFARQLRLPFARPADELQEGVSRLARLFRGGSAQETRAHTSQSAAHEDV</sequence>
<evidence type="ECO:0000256" key="2">
    <source>
        <dbReference type="ARBA" id="ARBA00022898"/>
    </source>
</evidence>
<evidence type="ECO:0000256" key="5">
    <source>
        <dbReference type="ARBA" id="ARBA00023163"/>
    </source>
</evidence>
<dbReference type="PANTHER" id="PTHR46577">
    <property type="entry name" value="HTH-TYPE TRANSCRIPTIONAL REGULATORY PROTEIN GABR"/>
    <property type="match status" value="1"/>
</dbReference>
<evidence type="ECO:0000313" key="7">
    <source>
        <dbReference type="EMBL" id="XBV86162.1"/>
    </source>
</evidence>
<dbReference type="Gene3D" id="1.10.10.10">
    <property type="entry name" value="Winged helix-like DNA-binding domain superfamily/Winged helix DNA-binding domain"/>
    <property type="match status" value="1"/>
</dbReference>
<dbReference type="PANTHER" id="PTHR46577:SF1">
    <property type="entry name" value="HTH-TYPE TRANSCRIPTIONAL REGULATORY PROTEIN GABR"/>
    <property type="match status" value="1"/>
</dbReference>
<dbReference type="AlphaFoldDB" id="A0AAU7UDA3"/>
<gene>
    <name evidence="7" type="ORF">ABOD76_07620</name>
</gene>
<name>A0AAU7UDA3_9DEIO</name>
<comment type="similarity">
    <text evidence="1">In the C-terminal section; belongs to the class-I pyridoxal-phosphate-dependent aminotransferase family.</text>
</comment>
<organism evidence="7">
    <name type="scientific">Deinococcus sonorensis KR-87</name>
    <dbReference type="NCBI Taxonomy" id="694439"/>
    <lineage>
        <taxon>Bacteria</taxon>
        <taxon>Thermotogati</taxon>
        <taxon>Deinococcota</taxon>
        <taxon>Deinococci</taxon>
        <taxon>Deinococcales</taxon>
        <taxon>Deinococcaceae</taxon>
        <taxon>Deinococcus</taxon>
    </lineage>
</organism>
<keyword evidence="7" id="KW-0032">Aminotransferase</keyword>
<evidence type="ECO:0000256" key="1">
    <source>
        <dbReference type="ARBA" id="ARBA00005384"/>
    </source>
</evidence>
<dbReference type="Gene3D" id="3.90.1150.10">
    <property type="entry name" value="Aspartate Aminotransferase, domain 1"/>
    <property type="match status" value="1"/>
</dbReference>
<keyword evidence="5" id="KW-0804">Transcription</keyword>
<dbReference type="InterPro" id="IPR015422">
    <property type="entry name" value="PyrdxlP-dep_Trfase_small"/>
</dbReference>
<evidence type="ECO:0000256" key="4">
    <source>
        <dbReference type="ARBA" id="ARBA00023125"/>
    </source>
</evidence>
<evidence type="ECO:0000259" key="6">
    <source>
        <dbReference type="PROSITE" id="PS50949"/>
    </source>
</evidence>
<feature type="domain" description="HTH gntR-type" evidence="6">
    <location>
        <begin position="22"/>
        <end position="91"/>
    </location>
</feature>
<dbReference type="GO" id="GO:0008483">
    <property type="term" value="F:transaminase activity"/>
    <property type="evidence" value="ECO:0007669"/>
    <property type="project" value="UniProtKB-KW"/>
</dbReference>